<feature type="compositionally biased region" description="Basic and acidic residues" evidence="1">
    <location>
        <begin position="16"/>
        <end position="31"/>
    </location>
</feature>
<accession>A0A5K3FY89</accession>
<sequence length="152" mass="17011">MTRVTVLSNPVKAFQRNRERRSERHMPRERQASPQNVPGTTPEDIEGVVVLEHLSSRRTILRPKKAVNCLHRRGSFHSIERASRKTQLPPTCTVKLFEVPLNLVLTMGPKPAGGGSKNASKASSDPDFSETDNAFTRRTFIQVFDTASRTST</sequence>
<dbReference type="WBParaSite" id="MCU_013149-RA">
    <property type="protein sequence ID" value="MCU_013149-RA"/>
    <property type="gene ID" value="MCU_013149"/>
</dbReference>
<evidence type="ECO:0000256" key="1">
    <source>
        <dbReference type="SAM" id="MobiDB-lite"/>
    </source>
</evidence>
<evidence type="ECO:0000313" key="2">
    <source>
        <dbReference type="WBParaSite" id="MCU_013149-RA"/>
    </source>
</evidence>
<reference evidence="2" key="1">
    <citation type="submission" date="2019-11" db="UniProtKB">
        <authorList>
            <consortium name="WormBaseParasite"/>
        </authorList>
    </citation>
    <scope>IDENTIFICATION</scope>
</reference>
<dbReference type="AlphaFoldDB" id="A0A5K3FY89"/>
<name>A0A5K3FY89_MESCO</name>
<organism evidence="2">
    <name type="scientific">Mesocestoides corti</name>
    <name type="common">Flatworm</name>
    <dbReference type="NCBI Taxonomy" id="53468"/>
    <lineage>
        <taxon>Eukaryota</taxon>
        <taxon>Metazoa</taxon>
        <taxon>Spiralia</taxon>
        <taxon>Lophotrochozoa</taxon>
        <taxon>Platyhelminthes</taxon>
        <taxon>Cestoda</taxon>
        <taxon>Eucestoda</taxon>
        <taxon>Cyclophyllidea</taxon>
        <taxon>Mesocestoididae</taxon>
        <taxon>Mesocestoides</taxon>
    </lineage>
</organism>
<protein>
    <submittedName>
        <fullName evidence="2">Uncharacterized protein</fullName>
    </submittedName>
</protein>
<feature type="region of interest" description="Disordered" evidence="1">
    <location>
        <begin position="16"/>
        <end position="44"/>
    </location>
</feature>
<feature type="region of interest" description="Disordered" evidence="1">
    <location>
        <begin position="110"/>
        <end position="133"/>
    </location>
</feature>
<proteinExistence type="predicted"/>